<reference evidence="1" key="1">
    <citation type="journal article" date="2018" name="DNA Res.">
        <title>Multiple hybrid de novo genome assembly of finger millet, an orphan allotetraploid crop.</title>
        <authorList>
            <person name="Hatakeyama M."/>
            <person name="Aluri S."/>
            <person name="Balachadran M.T."/>
            <person name="Sivarajan S.R."/>
            <person name="Patrignani A."/>
            <person name="Gruter S."/>
            <person name="Poveda L."/>
            <person name="Shimizu-Inatsugi R."/>
            <person name="Baeten J."/>
            <person name="Francoijs K.J."/>
            <person name="Nataraja K.N."/>
            <person name="Reddy Y.A.N."/>
            <person name="Phadnis S."/>
            <person name="Ravikumar R.L."/>
            <person name="Schlapbach R."/>
            <person name="Sreeman S.M."/>
            <person name="Shimizu K.K."/>
        </authorList>
    </citation>
    <scope>NUCLEOTIDE SEQUENCE</scope>
</reference>
<comment type="caution">
    <text evidence="1">The sequence shown here is derived from an EMBL/GenBank/DDBJ whole genome shotgun (WGS) entry which is preliminary data.</text>
</comment>
<keyword evidence="2" id="KW-1185">Reference proteome</keyword>
<evidence type="ECO:0000313" key="1">
    <source>
        <dbReference type="EMBL" id="GJN09328.1"/>
    </source>
</evidence>
<organism evidence="1 2">
    <name type="scientific">Eleusine coracana subsp. coracana</name>
    <dbReference type="NCBI Taxonomy" id="191504"/>
    <lineage>
        <taxon>Eukaryota</taxon>
        <taxon>Viridiplantae</taxon>
        <taxon>Streptophyta</taxon>
        <taxon>Embryophyta</taxon>
        <taxon>Tracheophyta</taxon>
        <taxon>Spermatophyta</taxon>
        <taxon>Magnoliopsida</taxon>
        <taxon>Liliopsida</taxon>
        <taxon>Poales</taxon>
        <taxon>Poaceae</taxon>
        <taxon>PACMAD clade</taxon>
        <taxon>Chloridoideae</taxon>
        <taxon>Cynodonteae</taxon>
        <taxon>Eleusininae</taxon>
        <taxon>Eleusine</taxon>
    </lineage>
</organism>
<evidence type="ECO:0000313" key="2">
    <source>
        <dbReference type="Proteomes" id="UP001054889"/>
    </source>
</evidence>
<name>A0AAV5DEI2_ELECO</name>
<proteinExistence type="predicted"/>
<dbReference type="EMBL" id="BQKI01000015">
    <property type="protein sequence ID" value="GJN09328.1"/>
    <property type="molecule type" value="Genomic_DNA"/>
</dbReference>
<dbReference type="AlphaFoldDB" id="A0AAV5DEI2"/>
<gene>
    <name evidence="1" type="primary">ga27327</name>
    <name evidence="1" type="ORF">PR202_ga27327</name>
</gene>
<accession>A0AAV5DEI2</accession>
<protein>
    <submittedName>
        <fullName evidence="1">Uncharacterized protein</fullName>
    </submittedName>
</protein>
<sequence>MIKAIDKFRHGFFWRGRSDARGGHCPIAWEKVTRSLNLGGLGTHNLEILGWALRLRWLWYHKVDISKPWSQLPTQVPVRARAMFRISVITTV</sequence>
<dbReference type="Proteomes" id="UP001054889">
    <property type="component" value="Unassembled WGS sequence"/>
</dbReference>
<reference evidence="1" key="2">
    <citation type="submission" date="2021-12" db="EMBL/GenBank/DDBJ databases">
        <title>Resequencing data analysis of finger millet.</title>
        <authorList>
            <person name="Hatakeyama M."/>
            <person name="Aluri S."/>
            <person name="Balachadran M.T."/>
            <person name="Sivarajan S.R."/>
            <person name="Poveda L."/>
            <person name="Shimizu-Inatsugi R."/>
            <person name="Schlapbach R."/>
            <person name="Sreeman S.M."/>
            <person name="Shimizu K.K."/>
        </authorList>
    </citation>
    <scope>NUCLEOTIDE SEQUENCE</scope>
</reference>